<accession>A0A917ZTX6</accession>
<keyword evidence="4" id="KW-0804">Transcription</keyword>
<evidence type="ECO:0000256" key="3">
    <source>
        <dbReference type="ARBA" id="ARBA00023125"/>
    </source>
</evidence>
<dbReference type="RefSeq" id="WP_229698669.1">
    <property type="nucleotide sequence ID" value="NZ_BMMS01000020.1"/>
</dbReference>
<evidence type="ECO:0000259" key="5">
    <source>
        <dbReference type="Pfam" id="PF03466"/>
    </source>
</evidence>
<reference evidence="6" key="2">
    <citation type="submission" date="2020-09" db="EMBL/GenBank/DDBJ databases">
        <authorList>
            <person name="Sun Q."/>
            <person name="Zhou Y."/>
        </authorList>
    </citation>
    <scope>NUCLEOTIDE SEQUENCE</scope>
    <source>
        <strain evidence="6">CGMCC 4.7201</strain>
    </source>
</reference>
<dbReference type="GO" id="GO:0003700">
    <property type="term" value="F:DNA-binding transcription factor activity"/>
    <property type="evidence" value="ECO:0007669"/>
    <property type="project" value="TreeGrafter"/>
</dbReference>
<keyword evidence="2" id="KW-0805">Transcription regulation</keyword>
<dbReference type="AlphaFoldDB" id="A0A917ZTX6"/>
<protein>
    <recommendedName>
        <fullName evidence="5">LysR substrate-binding domain-containing protein</fullName>
    </recommendedName>
</protein>
<dbReference type="GO" id="GO:0003677">
    <property type="term" value="F:DNA binding"/>
    <property type="evidence" value="ECO:0007669"/>
    <property type="project" value="UniProtKB-KW"/>
</dbReference>
<sequence>MALLHMSQPTLSQIVRQREDALGIALLSGSALDHMPAILRAFGEAYPEVSLEVEEFDFRFPEAGLDTGATDVAIVRPPVDLPTGSELRVLRSEPRVALLDSALLGTVGSLHRTRNGLSARVSTLGHG</sequence>
<evidence type="ECO:0000313" key="6">
    <source>
        <dbReference type="EMBL" id="GGO93319.1"/>
    </source>
</evidence>
<dbReference type="Gene3D" id="3.40.190.10">
    <property type="entry name" value="Periplasmic binding protein-like II"/>
    <property type="match status" value="1"/>
</dbReference>
<dbReference type="GO" id="GO:0032993">
    <property type="term" value="C:protein-DNA complex"/>
    <property type="evidence" value="ECO:0007669"/>
    <property type="project" value="TreeGrafter"/>
</dbReference>
<keyword evidence="7" id="KW-1185">Reference proteome</keyword>
<proteinExistence type="inferred from homology"/>
<comment type="similarity">
    <text evidence="1">Belongs to the LysR transcriptional regulatory family.</text>
</comment>
<evidence type="ECO:0000256" key="4">
    <source>
        <dbReference type="ARBA" id="ARBA00023163"/>
    </source>
</evidence>
<dbReference type="SUPFAM" id="SSF53850">
    <property type="entry name" value="Periplasmic binding protein-like II"/>
    <property type="match status" value="1"/>
</dbReference>
<organism evidence="6 7">
    <name type="scientific">Wenjunlia tyrosinilytica</name>
    <dbReference type="NCBI Taxonomy" id="1544741"/>
    <lineage>
        <taxon>Bacteria</taxon>
        <taxon>Bacillati</taxon>
        <taxon>Actinomycetota</taxon>
        <taxon>Actinomycetes</taxon>
        <taxon>Kitasatosporales</taxon>
        <taxon>Streptomycetaceae</taxon>
        <taxon>Wenjunlia</taxon>
    </lineage>
</organism>
<dbReference type="PANTHER" id="PTHR30346">
    <property type="entry name" value="TRANSCRIPTIONAL DUAL REGULATOR HCAR-RELATED"/>
    <property type="match status" value="1"/>
</dbReference>
<evidence type="ECO:0000256" key="1">
    <source>
        <dbReference type="ARBA" id="ARBA00009437"/>
    </source>
</evidence>
<evidence type="ECO:0000256" key="2">
    <source>
        <dbReference type="ARBA" id="ARBA00023015"/>
    </source>
</evidence>
<dbReference type="EMBL" id="BMMS01000020">
    <property type="protein sequence ID" value="GGO93319.1"/>
    <property type="molecule type" value="Genomic_DNA"/>
</dbReference>
<dbReference type="PANTHER" id="PTHR30346:SF28">
    <property type="entry name" value="HTH-TYPE TRANSCRIPTIONAL REGULATOR CYNR"/>
    <property type="match status" value="1"/>
</dbReference>
<name>A0A917ZTX6_9ACTN</name>
<reference evidence="6" key="1">
    <citation type="journal article" date="2014" name="Int. J. Syst. Evol. Microbiol.">
        <title>Complete genome sequence of Corynebacterium casei LMG S-19264T (=DSM 44701T), isolated from a smear-ripened cheese.</title>
        <authorList>
            <consortium name="US DOE Joint Genome Institute (JGI-PGF)"/>
            <person name="Walter F."/>
            <person name="Albersmeier A."/>
            <person name="Kalinowski J."/>
            <person name="Ruckert C."/>
        </authorList>
    </citation>
    <scope>NUCLEOTIDE SEQUENCE</scope>
    <source>
        <strain evidence="6">CGMCC 4.7201</strain>
    </source>
</reference>
<gene>
    <name evidence="6" type="ORF">GCM10012280_45580</name>
</gene>
<comment type="caution">
    <text evidence="6">The sequence shown here is derived from an EMBL/GenBank/DDBJ whole genome shotgun (WGS) entry which is preliminary data.</text>
</comment>
<evidence type="ECO:0000313" key="7">
    <source>
        <dbReference type="Proteomes" id="UP000641932"/>
    </source>
</evidence>
<feature type="domain" description="LysR substrate-binding" evidence="5">
    <location>
        <begin position="19"/>
        <end position="101"/>
    </location>
</feature>
<dbReference type="Pfam" id="PF03466">
    <property type="entry name" value="LysR_substrate"/>
    <property type="match status" value="1"/>
</dbReference>
<dbReference type="InterPro" id="IPR005119">
    <property type="entry name" value="LysR_subst-bd"/>
</dbReference>
<dbReference type="Proteomes" id="UP000641932">
    <property type="component" value="Unassembled WGS sequence"/>
</dbReference>
<keyword evidence="3" id="KW-0238">DNA-binding</keyword>